<keyword evidence="2" id="KW-0418">Kinase</keyword>
<dbReference type="Proteomes" id="UP000604825">
    <property type="component" value="Unassembled WGS sequence"/>
</dbReference>
<comment type="pathway">
    <text evidence="3">Isoprenoid biosynthesis; isopentenyl diphosphate biosynthesis via mevalonate pathway; isopentenyl diphosphate from (R)-mevalonate: step 1/3.</text>
</comment>
<sequence>MEGAASGGRAAPARMTTMSRHYLGGSASERHHDLRVDIIENIEEDYGMFVWPCSVILAECRPGKAVVTSDLPMGAGLGSSTAFCVSMSGVLLTAAGAVSVGARRGAEGWEELEKGDLELVNQWAFQGEKIIHGKPSGIDNSVSTFGAELLDENISSESEDLDDGTEENMEILSDANKHDANEDVKEEDEASDEDGTGQDVCKDFYFSRMI</sequence>
<dbReference type="SUPFAM" id="SSF54211">
    <property type="entry name" value="Ribosomal protein S5 domain 2-like"/>
    <property type="match status" value="1"/>
</dbReference>
<protein>
    <recommendedName>
        <fullName evidence="5">GHMP kinase N-terminal domain-containing protein</fullName>
    </recommendedName>
</protein>
<dbReference type="Pfam" id="PF00288">
    <property type="entry name" value="GHMP_kinases_N"/>
    <property type="match status" value="1"/>
</dbReference>
<dbReference type="GO" id="GO:0005524">
    <property type="term" value="F:ATP binding"/>
    <property type="evidence" value="ECO:0007669"/>
    <property type="project" value="InterPro"/>
</dbReference>
<dbReference type="OrthoDB" id="407325at2759"/>
<reference evidence="6" key="1">
    <citation type="submission" date="2020-10" db="EMBL/GenBank/DDBJ databases">
        <authorList>
            <person name="Han B."/>
            <person name="Lu T."/>
            <person name="Zhao Q."/>
            <person name="Huang X."/>
            <person name="Zhao Y."/>
        </authorList>
    </citation>
    <scope>NUCLEOTIDE SEQUENCE</scope>
</reference>
<name>A0A811PWI7_9POAL</name>
<feature type="compositionally biased region" description="Acidic residues" evidence="4">
    <location>
        <begin position="184"/>
        <end position="196"/>
    </location>
</feature>
<keyword evidence="7" id="KW-1185">Reference proteome</keyword>
<organism evidence="6 7">
    <name type="scientific">Miscanthus lutarioriparius</name>
    <dbReference type="NCBI Taxonomy" id="422564"/>
    <lineage>
        <taxon>Eukaryota</taxon>
        <taxon>Viridiplantae</taxon>
        <taxon>Streptophyta</taxon>
        <taxon>Embryophyta</taxon>
        <taxon>Tracheophyta</taxon>
        <taxon>Spermatophyta</taxon>
        <taxon>Magnoliopsida</taxon>
        <taxon>Liliopsida</taxon>
        <taxon>Poales</taxon>
        <taxon>Poaceae</taxon>
        <taxon>PACMAD clade</taxon>
        <taxon>Panicoideae</taxon>
        <taxon>Andropogonodae</taxon>
        <taxon>Andropogoneae</taxon>
        <taxon>Saccharinae</taxon>
        <taxon>Miscanthus</taxon>
    </lineage>
</organism>
<dbReference type="PANTHER" id="PTHR43290:SF2">
    <property type="entry name" value="MEVALONATE KINASE"/>
    <property type="match status" value="1"/>
</dbReference>
<dbReference type="InterPro" id="IPR020568">
    <property type="entry name" value="Ribosomal_Su5_D2-typ_SF"/>
</dbReference>
<evidence type="ECO:0000313" key="6">
    <source>
        <dbReference type="EMBL" id="CAD6248362.1"/>
    </source>
</evidence>
<evidence type="ECO:0000256" key="1">
    <source>
        <dbReference type="ARBA" id="ARBA00022679"/>
    </source>
</evidence>
<dbReference type="PANTHER" id="PTHR43290">
    <property type="entry name" value="MEVALONATE KINASE"/>
    <property type="match status" value="1"/>
</dbReference>
<evidence type="ECO:0000313" key="7">
    <source>
        <dbReference type="Proteomes" id="UP000604825"/>
    </source>
</evidence>
<dbReference type="AlphaFoldDB" id="A0A811PWI7"/>
<keyword evidence="1" id="KW-0808">Transferase</keyword>
<gene>
    <name evidence="6" type="ORF">NCGR_LOCUS32502</name>
</gene>
<dbReference type="InterPro" id="IPR006205">
    <property type="entry name" value="Mev_gal_kin"/>
</dbReference>
<dbReference type="UniPathway" id="UPA00057">
    <property type="reaction ID" value="UER00098"/>
</dbReference>
<comment type="caution">
    <text evidence="6">The sequence shown here is derived from an EMBL/GenBank/DDBJ whole genome shotgun (WGS) entry which is preliminary data.</text>
</comment>
<dbReference type="PRINTS" id="PR00959">
    <property type="entry name" value="MEVGALKINASE"/>
</dbReference>
<feature type="compositionally biased region" description="Acidic residues" evidence="4">
    <location>
        <begin position="157"/>
        <end position="169"/>
    </location>
</feature>
<dbReference type="GO" id="GO:0005829">
    <property type="term" value="C:cytosol"/>
    <property type="evidence" value="ECO:0007669"/>
    <property type="project" value="TreeGrafter"/>
</dbReference>
<dbReference type="GO" id="GO:0019287">
    <property type="term" value="P:isopentenyl diphosphate biosynthetic process, mevalonate pathway"/>
    <property type="evidence" value="ECO:0007669"/>
    <property type="project" value="UniProtKB-UniPathway"/>
</dbReference>
<evidence type="ECO:0000256" key="2">
    <source>
        <dbReference type="ARBA" id="ARBA00022777"/>
    </source>
</evidence>
<dbReference type="EMBL" id="CAJGYO010000007">
    <property type="protein sequence ID" value="CAD6248362.1"/>
    <property type="molecule type" value="Genomic_DNA"/>
</dbReference>
<proteinExistence type="predicted"/>
<dbReference type="InterPro" id="IPR006204">
    <property type="entry name" value="GHMP_kinase_N_dom"/>
</dbReference>
<feature type="region of interest" description="Disordered" evidence="4">
    <location>
        <begin position="155"/>
        <end position="199"/>
    </location>
</feature>
<dbReference type="Gene3D" id="3.30.230.10">
    <property type="match status" value="1"/>
</dbReference>
<evidence type="ECO:0000256" key="3">
    <source>
        <dbReference type="ARBA" id="ARBA00029438"/>
    </source>
</evidence>
<dbReference type="InterPro" id="IPR014721">
    <property type="entry name" value="Ribsml_uS5_D2-typ_fold_subgr"/>
</dbReference>
<feature type="domain" description="GHMP kinase N-terminal" evidence="5">
    <location>
        <begin position="61"/>
        <end position="146"/>
    </location>
</feature>
<dbReference type="GO" id="GO:0004496">
    <property type="term" value="F:mevalonate kinase activity"/>
    <property type="evidence" value="ECO:0007669"/>
    <property type="project" value="InterPro"/>
</dbReference>
<evidence type="ECO:0000256" key="4">
    <source>
        <dbReference type="SAM" id="MobiDB-lite"/>
    </source>
</evidence>
<accession>A0A811PWI7</accession>
<evidence type="ECO:0000259" key="5">
    <source>
        <dbReference type="Pfam" id="PF00288"/>
    </source>
</evidence>